<gene>
    <name evidence="2" type="ORF">CR513_30896</name>
</gene>
<dbReference type="Proteomes" id="UP000257109">
    <property type="component" value="Unassembled WGS sequence"/>
</dbReference>
<dbReference type="AlphaFoldDB" id="A0A371GAQ8"/>
<proteinExistence type="predicted"/>
<feature type="non-terminal residue" evidence="2">
    <location>
        <position position="1"/>
    </location>
</feature>
<organism evidence="2 3">
    <name type="scientific">Mucuna pruriens</name>
    <name type="common">Velvet bean</name>
    <name type="synonym">Dolichos pruriens</name>
    <dbReference type="NCBI Taxonomy" id="157652"/>
    <lineage>
        <taxon>Eukaryota</taxon>
        <taxon>Viridiplantae</taxon>
        <taxon>Streptophyta</taxon>
        <taxon>Embryophyta</taxon>
        <taxon>Tracheophyta</taxon>
        <taxon>Spermatophyta</taxon>
        <taxon>Magnoliopsida</taxon>
        <taxon>eudicotyledons</taxon>
        <taxon>Gunneridae</taxon>
        <taxon>Pentapetalae</taxon>
        <taxon>rosids</taxon>
        <taxon>fabids</taxon>
        <taxon>Fabales</taxon>
        <taxon>Fabaceae</taxon>
        <taxon>Papilionoideae</taxon>
        <taxon>50 kb inversion clade</taxon>
        <taxon>NPAAA clade</taxon>
        <taxon>indigoferoid/millettioid clade</taxon>
        <taxon>Phaseoleae</taxon>
        <taxon>Mucuna</taxon>
    </lineage>
</organism>
<evidence type="ECO:0000313" key="2">
    <source>
        <dbReference type="EMBL" id="RDX87611.1"/>
    </source>
</evidence>
<evidence type="ECO:0000259" key="1">
    <source>
        <dbReference type="Pfam" id="PF03732"/>
    </source>
</evidence>
<sequence length="131" mass="14694">MQGLGTKPIPAPKAIVYVHPPQDPSGMIGPSSGNEKLNLLKERVRAIESTGSNGLDATDFCLNSLTRAALSWYANLESGRVKTWRDLAEAFLRQYKYNEDMALDRSCLQNLSKADSEEFKDYAQRWRELVA</sequence>
<dbReference type="Pfam" id="PF03732">
    <property type="entry name" value="Retrotrans_gag"/>
    <property type="match status" value="1"/>
</dbReference>
<feature type="domain" description="Retrotransposon gag" evidence="1">
    <location>
        <begin position="64"/>
        <end position="130"/>
    </location>
</feature>
<evidence type="ECO:0000313" key="3">
    <source>
        <dbReference type="Proteomes" id="UP000257109"/>
    </source>
</evidence>
<name>A0A371GAQ8_MUCPR</name>
<protein>
    <recommendedName>
        <fullName evidence="1">Retrotransposon gag domain-containing protein</fullName>
    </recommendedName>
</protein>
<dbReference type="EMBL" id="QJKJ01006173">
    <property type="protein sequence ID" value="RDX87611.1"/>
    <property type="molecule type" value="Genomic_DNA"/>
</dbReference>
<comment type="caution">
    <text evidence="2">The sequence shown here is derived from an EMBL/GenBank/DDBJ whole genome shotgun (WGS) entry which is preliminary data.</text>
</comment>
<accession>A0A371GAQ8</accession>
<reference evidence="2" key="1">
    <citation type="submission" date="2018-05" db="EMBL/GenBank/DDBJ databases">
        <title>Draft genome of Mucuna pruriens seed.</title>
        <authorList>
            <person name="Nnadi N.E."/>
            <person name="Vos R."/>
            <person name="Hasami M.H."/>
            <person name="Devisetty U.K."/>
            <person name="Aguiy J.C."/>
        </authorList>
    </citation>
    <scope>NUCLEOTIDE SEQUENCE [LARGE SCALE GENOMIC DNA]</scope>
    <source>
        <strain evidence="2">JCA_2017</strain>
    </source>
</reference>
<dbReference type="PANTHER" id="PTHR33223:SF8">
    <property type="entry name" value="OS04G0172440 PROTEIN"/>
    <property type="match status" value="1"/>
</dbReference>
<dbReference type="PANTHER" id="PTHR33223">
    <property type="entry name" value="CCHC-TYPE DOMAIN-CONTAINING PROTEIN"/>
    <property type="match status" value="1"/>
</dbReference>
<keyword evidence="3" id="KW-1185">Reference proteome</keyword>
<dbReference type="InterPro" id="IPR005162">
    <property type="entry name" value="Retrotrans_gag_dom"/>
</dbReference>
<dbReference type="OrthoDB" id="1750196at2759"/>